<evidence type="ECO:0000313" key="2">
    <source>
        <dbReference type="EMBL" id="WAP69069.1"/>
    </source>
</evidence>
<protein>
    <submittedName>
        <fullName evidence="2">DUF559 domain-containing protein</fullName>
    </submittedName>
</protein>
<feature type="domain" description="Restriction endonuclease type II-like" evidence="1">
    <location>
        <begin position="40"/>
        <end position="119"/>
    </location>
</feature>
<evidence type="ECO:0000313" key="3">
    <source>
        <dbReference type="Proteomes" id="UP001164020"/>
    </source>
</evidence>
<dbReference type="Proteomes" id="UP001164020">
    <property type="component" value="Chromosome"/>
</dbReference>
<evidence type="ECO:0000259" key="1">
    <source>
        <dbReference type="Pfam" id="PF18741"/>
    </source>
</evidence>
<dbReference type="SUPFAM" id="SSF52980">
    <property type="entry name" value="Restriction endonuclease-like"/>
    <property type="match status" value="1"/>
</dbReference>
<reference evidence="2" key="1">
    <citation type="submission" date="2022-12" db="EMBL/GenBank/DDBJ databases">
        <title>Jiella pelagia sp. nov., isolated from phosphonate enriched culture of Northwest Pacific surface seawater.</title>
        <authorList>
            <person name="Shin D.Y."/>
            <person name="Hwang C.Y."/>
        </authorList>
    </citation>
    <scope>NUCLEOTIDE SEQUENCE</scope>
    <source>
        <strain evidence="2">HL-NP1</strain>
    </source>
</reference>
<keyword evidence="3" id="KW-1185">Reference proteome</keyword>
<sequence>MGEAIAAMYATYLESFYDSPETVWLKRPGENKPDNGWLFCVEPQHQIGRFKADFLVTCSSLPDKKLVVECDGHQFHERTKEQAQHDKSRDRDIQSAGYAIMRFTGSEIHKDPVACTNEIGDFFAAALGDDGYSRLLELAFDVWSAKDGV</sequence>
<dbReference type="Pfam" id="PF18741">
    <property type="entry name" value="MTES_1575"/>
    <property type="match status" value="1"/>
</dbReference>
<dbReference type="InterPro" id="IPR011335">
    <property type="entry name" value="Restrct_endonuc-II-like"/>
</dbReference>
<dbReference type="Gene3D" id="3.40.960.10">
    <property type="entry name" value="VSR Endonuclease"/>
    <property type="match status" value="1"/>
</dbReference>
<dbReference type="RefSeq" id="WP_268881508.1">
    <property type="nucleotide sequence ID" value="NZ_CP114029.1"/>
</dbReference>
<name>A0ABY7BZR5_9HYPH</name>
<gene>
    <name evidence="2" type="ORF">OH818_01660</name>
</gene>
<accession>A0ABY7BZR5</accession>
<dbReference type="EMBL" id="CP114029">
    <property type="protein sequence ID" value="WAP69069.1"/>
    <property type="molecule type" value="Genomic_DNA"/>
</dbReference>
<dbReference type="InterPro" id="IPR049468">
    <property type="entry name" value="Restrct_endonuc-II-like_dom"/>
</dbReference>
<organism evidence="2 3">
    <name type="scientific">Jiella pelagia</name>
    <dbReference type="NCBI Taxonomy" id="2986949"/>
    <lineage>
        <taxon>Bacteria</taxon>
        <taxon>Pseudomonadati</taxon>
        <taxon>Pseudomonadota</taxon>
        <taxon>Alphaproteobacteria</taxon>
        <taxon>Hyphomicrobiales</taxon>
        <taxon>Aurantimonadaceae</taxon>
        <taxon>Jiella</taxon>
    </lineage>
</organism>
<proteinExistence type="predicted"/>